<protein>
    <submittedName>
        <fullName evidence="2">Uma2 family endonuclease</fullName>
    </submittedName>
</protein>
<dbReference type="AlphaFoldDB" id="A0A3M2LBX7"/>
<reference evidence="2 3" key="1">
    <citation type="submission" date="2018-10" db="EMBL/GenBank/DDBJ databases">
        <title>Isolation from cow dung.</title>
        <authorList>
            <person name="Ling L."/>
        </authorList>
    </citation>
    <scope>NUCLEOTIDE SEQUENCE [LARGE SCALE GENOMIC DNA]</scope>
    <source>
        <strain evidence="2 3">NEAU-LL90</strain>
    </source>
</reference>
<dbReference type="Proteomes" id="UP000279275">
    <property type="component" value="Unassembled WGS sequence"/>
</dbReference>
<proteinExistence type="predicted"/>
<sequence>MTALPVQRHPLTVAGYMALGEDGDVRYELQEGVLVMSPSPLPYQARMSRHLVCQLDAQLPAHLEVLQDTDLDLELALPEQPGTVRRPNLMVVESAAVEAAQKEHRLLRAAEALLVIEIVSPGSNRMDYRIKRDEYAEARIEQYWIVDIQRPVSMLICRLGDGTDYYDNGEVTGHFTTTVPCPITIELSVER</sequence>
<dbReference type="Gene3D" id="3.90.1570.10">
    <property type="entry name" value="tt1808, chain A"/>
    <property type="match status" value="1"/>
</dbReference>
<comment type="caution">
    <text evidence="2">The sequence shown here is derived from an EMBL/GenBank/DDBJ whole genome shotgun (WGS) entry which is preliminary data.</text>
</comment>
<keyword evidence="2" id="KW-0540">Nuclease</keyword>
<evidence type="ECO:0000313" key="2">
    <source>
        <dbReference type="EMBL" id="RMI34220.1"/>
    </source>
</evidence>
<dbReference type="InterPro" id="IPR011335">
    <property type="entry name" value="Restrct_endonuc-II-like"/>
</dbReference>
<name>A0A3M2LBX7_9NOCA</name>
<keyword evidence="2" id="KW-0255">Endonuclease</keyword>
<dbReference type="PANTHER" id="PTHR35400:SF3">
    <property type="entry name" value="SLL1072 PROTEIN"/>
    <property type="match status" value="1"/>
</dbReference>
<keyword evidence="3" id="KW-1185">Reference proteome</keyword>
<keyword evidence="2" id="KW-0378">Hydrolase</keyword>
<dbReference type="PANTHER" id="PTHR35400">
    <property type="entry name" value="SLR1083 PROTEIN"/>
    <property type="match status" value="1"/>
</dbReference>
<dbReference type="InterPro" id="IPR008538">
    <property type="entry name" value="Uma2"/>
</dbReference>
<gene>
    <name evidence="2" type="ORF">EBN03_07340</name>
</gene>
<dbReference type="InterPro" id="IPR012296">
    <property type="entry name" value="Nuclease_put_TT1808"/>
</dbReference>
<evidence type="ECO:0000313" key="3">
    <source>
        <dbReference type="Proteomes" id="UP000279275"/>
    </source>
</evidence>
<dbReference type="EMBL" id="RFFH01000002">
    <property type="protein sequence ID" value="RMI34220.1"/>
    <property type="molecule type" value="Genomic_DNA"/>
</dbReference>
<dbReference type="GO" id="GO:0004519">
    <property type="term" value="F:endonuclease activity"/>
    <property type="evidence" value="ECO:0007669"/>
    <property type="project" value="UniProtKB-KW"/>
</dbReference>
<dbReference type="SUPFAM" id="SSF52980">
    <property type="entry name" value="Restriction endonuclease-like"/>
    <property type="match status" value="1"/>
</dbReference>
<organism evidence="2 3">
    <name type="scientific">Nocardia stercoris</name>
    <dbReference type="NCBI Taxonomy" id="2483361"/>
    <lineage>
        <taxon>Bacteria</taxon>
        <taxon>Bacillati</taxon>
        <taxon>Actinomycetota</taxon>
        <taxon>Actinomycetes</taxon>
        <taxon>Mycobacteriales</taxon>
        <taxon>Nocardiaceae</taxon>
        <taxon>Nocardia</taxon>
    </lineage>
</organism>
<feature type="domain" description="Putative restriction endonuclease" evidence="1">
    <location>
        <begin position="16"/>
        <end position="166"/>
    </location>
</feature>
<evidence type="ECO:0000259" key="1">
    <source>
        <dbReference type="Pfam" id="PF05685"/>
    </source>
</evidence>
<dbReference type="Pfam" id="PF05685">
    <property type="entry name" value="Uma2"/>
    <property type="match status" value="1"/>
</dbReference>
<accession>A0A3M2LBX7</accession>
<dbReference type="OrthoDB" id="9799703at2"/>
<dbReference type="CDD" id="cd06260">
    <property type="entry name" value="DUF820-like"/>
    <property type="match status" value="1"/>
</dbReference>
<dbReference type="RefSeq" id="WP_122187143.1">
    <property type="nucleotide sequence ID" value="NZ_RFFH01000002.1"/>
</dbReference>